<dbReference type="PANTHER" id="PTHR30069">
    <property type="entry name" value="TONB-DEPENDENT OUTER MEMBRANE RECEPTOR"/>
    <property type="match status" value="1"/>
</dbReference>
<keyword evidence="10" id="KW-1185">Reference proteome</keyword>
<keyword evidence="4" id="KW-0812">Transmembrane</keyword>
<keyword evidence="9" id="KW-0675">Receptor</keyword>
<dbReference type="Gene3D" id="2.170.130.10">
    <property type="entry name" value="TonB-dependent receptor, plug domain"/>
    <property type="match status" value="1"/>
</dbReference>
<dbReference type="Proteomes" id="UP000295706">
    <property type="component" value="Unassembled WGS sequence"/>
</dbReference>
<dbReference type="Pfam" id="PF07715">
    <property type="entry name" value="Plug"/>
    <property type="match status" value="1"/>
</dbReference>
<evidence type="ECO:0000256" key="7">
    <source>
        <dbReference type="ARBA" id="ARBA00023237"/>
    </source>
</evidence>
<dbReference type="GO" id="GO:0009279">
    <property type="term" value="C:cell outer membrane"/>
    <property type="evidence" value="ECO:0007669"/>
    <property type="project" value="UniProtKB-SubCell"/>
</dbReference>
<keyword evidence="2" id="KW-0813">Transport</keyword>
<protein>
    <submittedName>
        <fullName evidence="9">TonB-dependent receptor</fullName>
    </submittedName>
</protein>
<evidence type="ECO:0000256" key="5">
    <source>
        <dbReference type="ARBA" id="ARBA00022729"/>
    </source>
</evidence>
<dbReference type="Pfam" id="PF13715">
    <property type="entry name" value="CarbopepD_reg_2"/>
    <property type="match status" value="1"/>
</dbReference>
<evidence type="ECO:0000313" key="9">
    <source>
        <dbReference type="EMBL" id="TDB62311.1"/>
    </source>
</evidence>
<organism evidence="9 10">
    <name type="scientific">Arundinibacter roseus</name>
    <dbReference type="NCBI Taxonomy" id="2070510"/>
    <lineage>
        <taxon>Bacteria</taxon>
        <taxon>Pseudomonadati</taxon>
        <taxon>Bacteroidota</taxon>
        <taxon>Cytophagia</taxon>
        <taxon>Cytophagales</taxon>
        <taxon>Spirosomataceae</taxon>
        <taxon>Arundinibacter</taxon>
    </lineage>
</organism>
<dbReference type="PANTHER" id="PTHR30069:SF29">
    <property type="entry name" value="HEMOGLOBIN AND HEMOGLOBIN-HAPTOGLOBIN-BINDING PROTEIN 1-RELATED"/>
    <property type="match status" value="1"/>
</dbReference>
<dbReference type="RefSeq" id="WP_132120313.1">
    <property type="nucleotide sequence ID" value="NZ_SMJU01000012.1"/>
</dbReference>
<evidence type="ECO:0000256" key="6">
    <source>
        <dbReference type="ARBA" id="ARBA00023136"/>
    </source>
</evidence>
<evidence type="ECO:0000313" key="10">
    <source>
        <dbReference type="Proteomes" id="UP000295706"/>
    </source>
</evidence>
<evidence type="ECO:0000256" key="3">
    <source>
        <dbReference type="ARBA" id="ARBA00022452"/>
    </source>
</evidence>
<evidence type="ECO:0000256" key="1">
    <source>
        <dbReference type="ARBA" id="ARBA00004571"/>
    </source>
</evidence>
<dbReference type="GO" id="GO:0044718">
    <property type="term" value="P:siderophore transmembrane transport"/>
    <property type="evidence" value="ECO:0007669"/>
    <property type="project" value="TreeGrafter"/>
</dbReference>
<dbReference type="InterPro" id="IPR037066">
    <property type="entry name" value="Plug_dom_sf"/>
</dbReference>
<dbReference type="InterPro" id="IPR012910">
    <property type="entry name" value="Plug_dom"/>
</dbReference>
<dbReference type="InterPro" id="IPR008969">
    <property type="entry name" value="CarboxyPept-like_regulatory"/>
</dbReference>
<accession>A0A4R4K737</accession>
<keyword evidence="7" id="KW-0998">Cell outer membrane</keyword>
<dbReference type="InterPro" id="IPR039426">
    <property type="entry name" value="TonB-dep_rcpt-like"/>
</dbReference>
<gene>
    <name evidence="9" type="ORF">EZE20_18180</name>
</gene>
<evidence type="ECO:0000256" key="4">
    <source>
        <dbReference type="ARBA" id="ARBA00022692"/>
    </source>
</evidence>
<keyword evidence="3" id="KW-1134">Transmembrane beta strand</keyword>
<sequence length="764" mass="86795">MNQFNKKYLYQSFLRQPVWFFRSFIFWTGIFFLTAYSANAQSVSGTVYEISQNPVRKSPLIGAHVQWAGTNLGVATDTSGKFVLPRTTQSNWLVVSYVGYFPDSLKVGADSELEFVLRSEKSLDEVVIRGNSTTIDRMSPIQTEIITSRALAKAACCNLSESFETNASVSVSYADAVTGSKQIQMLGLNGTYIQTNVENIPTIRGLATTFGLNFVPGTWIQSIDVGKGAGSVVNGYESMTGQINVELQKPDSREKLYANAYVNNFGRAEFNLNLSHQLNEKWSTGLLTHASTLRNRIDQNGDGFLDLPLYTQFNAVQRWKYQSERLMAQFGVKALHDDRTGGQTTFSPDKRQSAGAPVYGFGAKVNRMEVFSKIAKLFPEQPYKGLGLIMNASVHDQRSFFGFTPYNGRQQTLYGNLIYQSIIGNTNHAFKTGVSYLLDDYNERYRDTTLLRTESVPGAFFEYTYNNLDKVTLVAGNRIDFHNLYGVQVTPRVHMKYQLDRATALRLSAGRGFRVSNPLAEYFGNLVSSRTVVFREQIRPEVSWNYGASLTREFDLGGMSGTWILDYYRTSFQNQLIGDLEHPEFLYFYNLQDKAFANSFQAELNLNPIERLEIKLAYRLFDVQQTMGEPFGEQVLLPRMMINRDRVLFNAGYALPYDKWKFDFTVQWNGKRRIPNLDPTYDHTSYVDMPTDIAPAFFNLNAQITRTFRMWDVYLGGENLGNYRQSNPILGANDPFGREFDAGIVWAPIVGRMVYAGMRYKIKR</sequence>
<evidence type="ECO:0000256" key="2">
    <source>
        <dbReference type="ARBA" id="ARBA00022448"/>
    </source>
</evidence>
<proteinExistence type="predicted"/>
<comment type="subcellular location">
    <subcellularLocation>
        <location evidence="1">Cell outer membrane</location>
        <topology evidence="1">Multi-pass membrane protein</topology>
    </subcellularLocation>
</comment>
<dbReference type="InterPro" id="IPR036942">
    <property type="entry name" value="Beta-barrel_TonB_sf"/>
</dbReference>
<dbReference type="AlphaFoldDB" id="A0A4R4K737"/>
<dbReference type="Gene3D" id="2.40.170.20">
    <property type="entry name" value="TonB-dependent receptor, beta-barrel domain"/>
    <property type="match status" value="1"/>
</dbReference>
<keyword evidence="6" id="KW-0472">Membrane</keyword>
<feature type="domain" description="TonB-dependent receptor plug" evidence="8">
    <location>
        <begin position="138"/>
        <end position="241"/>
    </location>
</feature>
<comment type="caution">
    <text evidence="9">The sequence shown here is derived from an EMBL/GenBank/DDBJ whole genome shotgun (WGS) entry which is preliminary data.</text>
</comment>
<name>A0A4R4K737_9BACT</name>
<dbReference type="SUPFAM" id="SSF49464">
    <property type="entry name" value="Carboxypeptidase regulatory domain-like"/>
    <property type="match status" value="1"/>
</dbReference>
<evidence type="ECO:0000259" key="8">
    <source>
        <dbReference type="Pfam" id="PF07715"/>
    </source>
</evidence>
<reference evidence="9 10" key="1">
    <citation type="submission" date="2019-02" db="EMBL/GenBank/DDBJ databases">
        <title>Arundinibacter roseus gen. nov., sp. nov., a new member of the family Cytophagaceae.</title>
        <authorList>
            <person name="Szuroczki S."/>
            <person name="Khayer B."/>
            <person name="Sproer C."/>
            <person name="Toumi M."/>
            <person name="Szabo A."/>
            <person name="Felfoldi T."/>
            <person name="Schumann P."/>
            <person name="Toth E."/>
        </authorList>
    </citation>
    <scope>NUCLEOTIDE SEQUENCE [LARGE SCALE GENOMIC DNA]</scope>
    <source>
        <strain evidence="9 10">DMA-k-7a</strain>
    </source>
</reference>
<keyword evidence="5" id="KW-0732">Signal</keyword>
<dbReference type="SUPFAM" id="SSF56935">
    <property type="entry name" value="Porins"/>
    <property type="match status" value="1"/>
</dbReference>
<dbReference type="GO" id="GO:0015344">
    <property type="term" value="F:siderophore uptake transmembrane transporter activity"/>
    <property type="evidence" value="ECO:0007669"/>
    <property type="project" value="TreeGrafter"/>
</dbReference>
<dbReference type="OrthoDB" id="1109239at2"/>
<dbReference type="EMBL" id="SMJU01000012">
    <property type="protein sequence ID" value="TDB62311.1"/>
    <property type="molecule type" value="Genomic_DNA"/>
</dbReference>